<proteinExistence type="predicted"/>
<protein>
    <recommendedName>
        <fullName evidence="4">Tetratricopeptide repeat-containing protein</fullName>
    </recommendedName>
</protein>
<keyword evidence="3" id="KW-1185">Reference proteome</keyword>
<evidence type="ECO:0000313" key="2">
    <source>
        <dbReference type="EMBL" id="SEW14458.1"/>
    </source>
</evidence>
<feature type="transmembrane region" description="Helical" evidence="1">
    <location>
        <begin position="35"/>
        <end position="57"/>
    </location>
</feature>
<dbReference type="RefSeq" id="WP_092452573.1">
    <property type="nucleotide sequence ID" value="NZ_FOJI01000005.1"/>
</dbReference>
<dbReference type="Gene3D" id="1.25.40.10">
    <property type="entry name" value="Tetratricopeptide repeat domain"/>
    <property type="match status" value="1"/>
</dbReference>
<dbReference type="InterPro" id="IPR011990">
    <property type="entry name" value="TPR-like_helical_dom_sf"/>
</dbReference>
<dbReference type="Proteomes" id="UP000199701">
    <property type="component" value="Unassembled WGS sequence"/>
</dbReference>
<name>A0A1I0PKV8_9FIRM</name>
<keyword evidence="1" id="KW-1133">Transmembrane helix</keyword>
<evidence type="ECO:0000313" key="3">
    <source>
        <dbReference type="Proteomes" id="UP000199701"/>
    </source>
</evidence>
<dbReference type="AlphaFoldDB" id="A0A1I0PKV8"/>
<feature type="transmembrane region" description="Helical" evidence="1">
    <location>
        <begin position="9"/>
        <end position="29"/>
    </location>
</feature>
<organism evidence="2 3">
    <name type="scientific">[Clostridium] fimetarium</name>
    <dbReference type="NCBI Taxonomy" id="99656"/>
    <lineage>
        <taxon>Bacteria</taxon>
        <taxon>Bacillati</taxon>
        <taxon>Bacillota</taxon>
        <taxon>Clostridia</taxon>
        <taxon>Lachnospirales</taxon>
        <taxon>Lachnospiraceae</taxon>
    </lineage>
</organism>
<accession>A0A1I0PKV8</accession>
<evidence type="ECO:0008006" key="4">
    <source>
        <dbReference type="Google" id="ProtNLM"/>
    </source>
</evidence>
<sequence>MIKCFKSTMILYFVFSFIGGVPICLKLGWDINFYVGVLVATIWIFTVAMLLEIFAQIKMRKIINIMMDDCNLEEYIRICDDLLFDQTNKKLVTLLMLNLSTGYLNAGNRERAKKTLNSIVGFGNGRAGAIYLAIYYNNLVAYYFMIKDIENVVDSMEEFRIALDNKKLSRIYKNKLLYSYSDSKVLLNMANNIYDGAEQVFNDALLRAKHMLSKVSAKYTLGIIYLHYNRSSEATKAFEFAIKNGGTSCYVSRAKEHLEKLNIEKLNIEKL</sequence>
<keyword evidence="1" id="KW-0812">Transmembrane</keyword>
<reference evidence="2 3" key="1">
    <citation type="submission" date="2016-10" db="EMBL/GenBank/DDBJ databases">
        <authorList>
            <person name="de Groot N.N."/>
        </authorList>
    </citation>
    <scope>NUCLEOTIDE SEQUENCE [LARGE SCALE GENOMIC DNA]</scope>
    <source>
        <strain evidence="2 3">DSM 9179</strain>
    </source>
</reference>
<evidence type="ECO:0000256" key="1">
    <source>
        <dbReference type="SAM" id="Phobius"/>
    </source>
</evidence>
<keyword evidence="1" id="KW-0472">Membrane</keyword>
<dbReference type="EMBL" id="FOJI01000005">
    <property type="protein sequence ID" value="SEW14458.1"/>
    <property type="molecule type" value="Genomic_DNA"/>
</dbReference>
<dbReference type="OrthoDB" id="2105837at2"/>
<gene>
    <name evidence="2" type="ORF">SAMN05421659_105128</name>
</gene>
<dbReference type="STRING" id="99656.SAMN05421659_105128"/>